<dbReference type="Proteomes" id="UP000009286">
    <property type="component" value="Chromosome"/>
</dbReference>
<name>G2KPP0_MICAA</name>
<keyword evidence="1" id="KW-0812">Transmembrane</keyword>
<dbReference type="AlphaFoldDB" id="G2KPP0"/>
<gene>
    <name evidence="2" type="ordered locus">MICA_1541</name>
</gene>
<dbReference type="OrthoDB" id="9821397at2"/>
<evidence type="ECO:0000313" key="3">
    <source>
        <dbReference type="Proteomes" id="UP000009286"/>
    </source>
</evidence>
<feature type="transmembrane region" description="Helical" evidence="1">
    <location>
        <begin position="12"/>
        <end position="31"/>
    </location>
</feature>
<keyword evidence="1" id="KW-1133">Transmembrane helix</keyword>
<evidence type="ECO:0000256" key="1">
    <source>
        <dbReference type="SAM" id="Phobius"/>
    </source>
</evidence>
<keyword evidence="1" id="KW-0472">Membrane</keyword>
<keyword evidence="3" id="KW-1185">Reference proteome</keyword>
<dbReference type="EMBL" id="CP002382">
    <property type="protein sequence ID" value="AEP09859.1"/>
    <property type="molecule type" value="Genomic_DNA"/>
</dbReference>
<organism evidence="2 3">
    <name type="scientific">Micavibrio aeruginosavorus (strain ARL-13)</name>
    <dbReference type="NCBI Taxonomy" id="856793"/>
    <lineage>
        <taxon>Bacteria</taxon>
        <taxon>Pseudomonadati</taxon>
        <taxon>Bdellovibrionota</taxon>
        <taxon>Bdellovibrionia</taxon>
        <taxon>Bdellovibrionales</taxon>
        <taxon>Pseudobdellovibrionaceae</taxon>
        <taxon>Micavibrio</taxon>
    </lineage>
</organism>
<dbReference type="RefSeq" id="WP_014103082.1">
    <property type="nucleotide sequence ID" value="NC_016026.1"/>
</dbReference>
<dbReference type="KEGG" id="mai:MICA_1541"/>
<dbReference type="STRING" id="856793.MICA_1541"/>
<evidence type="ECO:0000313" key="2">
    <source>
        <dbReference type="EMBL" id="AEP09859.1"/>
    </source>
</evidence>
<sequence>MIEVLGARRVTVIAGLALVNALLGAATYLYVLPQKDKTDQELRTVRAEISQRRDETEKMRTQLQQIEEQKELFAVLQKSDFFGEQDRYNARRTIEAIQTQSSVLSARYTIGAAQQEDTEKATEAGQQLMVSPIEIAIEAMDDIDVYNFVYWIENAFPGHVGVDMIELTRKGDLSEAVLRQIGSGSPVTLIDSKVGFTWRTMVPKAGGDDAGGAQ</sequence>
<reference evidence="2 3" key="1">
    <citation type="journal article" date="2011" name="BMC Genomics">
        <title>Genomic insights into an obligate epibiotic bacterial predator: Micavibrio aeruginosavorus ARL-13.</title>
        <authorList>
            <person name="Wang Z."/>
            <person name="Kadouri D."/>
            <person name="Wu M."/>
        </authorList>
    </citation>
    <scope>NUCLEOTIDE SEQUENCE [LARGE SCALE GENOMIC DNA]</scope>
    <source>
        <strain evidence="2 3">ARL-13</strain>
    </source>
</reference>
<dbReference type="eggNOG" id="ENOG502ZIDJ">
    <property type="taxonomic scope" value="Bacteria"/>
</dbReference>
<dbReference type="HOGENOM" id="CLU_1287621_0_0_5"/>
<protein>
    <submittedName>
        <fullName evidence="2">Uncharacterized protein</fullName>
    </submittedName>
</protein>
<proteinExistence type="predicted"/>
<accession>G2KPP0</accession>